<keyword evidence="2" id="KW-0175">Coiled coil</keyword>
<dbReference type="HOGENOM" id="CLU_018816_6_4_0"/>
<evidence type="ECO:0000313" key="5">
    <source>
        <dbReference type="Proteomes" id="UP000002220"/>
    </source>
</evidence>
<dbReference type="PANTHER" id="PTHR32347">
    <property type="entry name" value="EFFLUX SYSTEM COMPONENT YKNX-RELATED"/>
    <property type="match status" value="1"/>
</dbReference>
<protein>
    <submittedName>
        <fullName evidence="4">Secretion protein HlyD family protein</fullName>
    </submittedName>
</protein>
<evidence type="ECO:0000313" key="4">
    <source>
        <dbReference type="EMBL" id="ADG66950.1"/>
    </source>
</evidence>
<keyword evidence="5" id="KW-1185">Reference proteome</keyword>
<dbReference type="Proteomes" id="UP000002220">
    <property type="component" value="Chromosome"/>
</dbReference>
<dbReference type="PANTHER" id="PTHR32347:SF23">
    <property type="entry name" value="BLL5650 PROTEIN"/>
    <property type="match status" value="1"/>
</dbReference>
<dbReference type="eggNOG" id="COG0845">
    <property type="taxonomic scope" value="Bacteria"/>
</dbReference>
<organism evidence="4 5">
    <name type="scientific">Planctopirus limnophila (strain ATCC 43296 / DSM 3776 / IFAM 1008 / Mu 290)</name>
    <name type="common">Planctomyces limnophilus</name>
    <dbReference type="NCBI Taxonomy" id="521674"/>
    <lineage>
        <taxon>Bacteria</taxon>
        <taxon>Pseudomonadati</taxon>
        <taxon>Planctomycetota</taxon>
        <taxon>Planctomycetia</taxon>
        <taxon>Planctomycetales</taxon>
        <taxon>Planctomycetaceae</taxon>
        <taxon>Planctopirus</taxon>
    </lineage>
</organism>
<dbReference type="EMBL" id="CP001744">
    <property type="protein sequence ID" value="ADG66950.1"/>
    <property type="molecule type" value="Genomic_DNA"/>
</dbReference>
<dbReference type="Gene3D" id="2.40.50.100">
    <property type="match status" value="1"/>
</dbReference>
<dbReference type="InterPro" id="IPR050465">
    <property type="entry name" value="UPF0194_transport"/>
</dbReference>
<feature type="domain" description="YbhG-like alpha-helical hairpin" evidence="3">
    <location>
        <begin position="91"/>
        <end position="219"/>
    </location>
</feature>
<dbReference type="InterPro" id="IPR059052">
    <property type="entry name" value="HH_YbhG-like"/>
</dbReference>
<dbReference type="Gene3D" id="2.40.30.170">
    <property type="match status" value="1"/>
</dbReference>
<evidence type="ECO:0000259" key="3">
    <source>
        <dbReference type="Pfam" id="PF25881"/>
    </source>
</evidence>
<gene>
    <name evidence="4" type="ordered locus">Plim_1115</name>
</gene>
<dbReference type="AlphaFoldDB" id="D5STW5"/>
<accession>D5STW5</accession>
<dbReference type="KEGG" id="plm:Plim_1115"/>
<proteinExistence type="predicted"/>
<sequence precursor="true">MLIRFGTPLLAALAMGFGIATLTHLTPKEQLTPAPNPPTSSTISESTISGLGEVQMAGEPIAIATPLSGIVTRVHVVTGQSVRAGDPLFTLDDRALTGELNFRKATLATAQAKLGKLEAGTRPEDFPSSRAKVEAMTALFKRSEDAWNRAKLLIDKRALSEEEQNARRYLYEQSAAELSQAKADLAKLEAGTWKHDLEIAQREVEAAAASLAMIQIDLDRLVIRAPVDGLVLHADVRPGEFAEAGNRDKPLIQLGQHGPLRVRVQIDEEDAIRVKANSKAEAFVRGRDRTAVKLQFVRIDPRIVPKSSLTGGTTERVDTRVLFVVYEVVENPTRIYAGQKLDVFMEG</sequence>
<dbReference type="STRING" id="521674.Plim_1115"/>
<evidence type="ECO:0000256" key="1">
    <source>
        <dbReference type="ARBA" id="ARBA00004196"/>
    </source>
</evidence>
<evidence type="ECO:0000256" key="2">
    <source>
        <dbReference type="ARBA" id="ARBA00023054"/>
    </source>
</evidence>
<dbReference type="Pfam" id="PF25881">
    <property type="entry name" value="HH_YBHG"/>
    <property type="match status" value="1"/>
</dbReference>
<dbReference type="RefSeq" id="WP_013109381.1">
    <property type="nucleotide sequence ID" value="NC_014148.1"/>
</dbReference>
<reference evidence="4 5" key="1">
    <citation type="journal article" date="2010" name="Stand. Genomic Sci.">
        <title>Complete genome sequence of Planctomyces limnophilus type strain (Mu 290).</title>
        <authorList>
            <person name="Labutti K."/>
            <person name="Sikorski J."/>
            <person name="Schneider S."/>
            <person name="Nolan M."/>
            <person name="Lucas S."/>
            <person name="Glavina Del Rio T."/>
            <person name="Tice H."/>
            <person name="Cheng J.F."/>
            <person name="Goodwin L."/>
            <person name="Pitluck S."/>
            <person name="Liolios K."/>
            <person name="Ivanova N."/>
            <person name="Mavromatis K."/>
            <person name="Mikhailova N."/>
            <person name="Pati A."/>
            <person name="Chen A."/>
            <person name="Palaniappan K."/>
            <person name="Land M."/>
            <person name="Hauser L."/>
            <person name="Chang Y.J."/>
            <person name="Jeffries C.D."/>
            <person name="Tindall B.J."/>
            <person name="Rohde M."/>
            <person name="Goker M."/>
            <person name="Woyke T."/>
            <person name="Bristow J."/>
            <person name="Eisen J.A."/>
            <person name="Markowitz V."/>
            <person name="Hugenholtz P."/>
            <person name="Kyrpides N.C."/>
            <person name="Klenk H.P."/>
            <person name="Lapidus A."/>
        </authorList>
    </citation>
    <scope>NUCLEOTIDE SEQUENCE [LARGE SCALE GENOMIC DNA]</scope>
    <source>
        <strain evidence="5">ATCC 43296 / DSM 3776 / IFAM 1008 / 290</strain>
    </source>
</reference>
<dbReference type="GO" id="GO:0030313">
    <property type="term" value="C:cell envelope"/>
    <property type="evidence" value="ECO:0007669"/>
    <property type="project" value="UniProtKB-SubCell"/>
</dbReference>
<dbReference type="SUPFAM" id="SSF111369">
    <property type="entry name" value="HlyD-like secretion proteins"/>
    <property type="match status" value="2"/>
</dbReference>
<comment type="subcellular location">
    <subcellularLocation>
        <location evidence="1">Cell envelope</location>
    </subcellularLocation>
</comment>
<name>D5STW5_PLAL2</name>